<keyword evidence="7 12" id="KW-0472">Membrane</keyword>
<sequence length="313" mass="33090">MGSHGGGKTCHLSMHHHLSWDSFQGSAMVFVLDVENRALSQQILDTMLGFAAGVMLAASYWSLLAPAIEIAEQSPLYGPEGRWAFVPAAIGFGLGAFSMLFTEQLLPFLGLGSKPENWEKKDDDYNGNDVHKKAGEANDVESSAASHDDAITSFVSAKDMSYRRVILLVIAITMHNFPEGMAVGVGFGSIGHAPGATFSNAVNLAIGIGLQNFPEGLAVSMPLRREGMSPFKAFMWGQLSGVVEPIGGLIGAAAVLYVQPILPYALSFAAGAMIFVVVDDLIPEAHQSGNSKLATIGTILGFIVMMAMDVALG</sequence>
<protein>
    <recommendedName>
        <fullName evidence="8">Zinc transporter ZIP11</fullName>
    </recommendedName>
    <alternativeName>
        <fullName evidence="9">Solute carrier family 39 member 11</fullName>
    </alternativeName>
    <alternativeName>
        <fullName evidence="10">Zrt- and Irt-like protein 11</fullName>
    </alternativeName>
</protein>
<keyword evidence="6 12" id="KW-1133">Transmembrane helix</keyword>
<keyword evidence="4 12" id="KW-0812">Transmembrane</keyword>
<evidence type="ECO:0000256" key="7">
    <source>
        <dbReference type="ARBA" id="ARBA00023136"/>
    </source>
</evidence>
<dbReference type="PANTHER" id="PTHR11040">
    <property type="entry name" value="ZINC/IRON TRANSPORTER"/>
    <property type="match status" value="1"/>
</dbReference>
<dbReference type="Pfam" id="PF02535">
    <property type="entry name" value="Zip"/>
    <property type="match status" value="1"/>
</dbReference>
<accession>A0A397ES79</accession>
<evidence type="ECO:0000256" key="1">
    <source>
        <dbReference type="ARBA" id="ARBA00004651"/>
    </source>
</evidence>
<dbReference type="VEuPathDB" id="FungiDB:H257_18531"/>
<gene>
    <name evidence="13" type="ORF">DYB25_003990</name>
    <name evidence="14" type="ORF">DYB31_005836</name>
</gene>
<dbReference type="PANTHER" id="PTHR11040:SF211">
    <property type="entry name" value="ZINC TRANSPORTER ZIP11"/>
    <property type="match status" value="1"/>
</dbReference>
<feature type="transmembrane region" description="Helical" evidence="12">
    <location>
        <begin position="83"/>
        <end position="101"/>
    </location>
</feature>
<organism evidence="14 15">
    <name type="scientific">Aphanomyces astaci</name>
    <name type="common">Crayfish plague agent</name>
    <dbReference type="NCBI Taxonomy" id="112090"/>
    <lineage>
        <taxon>Eukaryota</taxon>
        <taxon>Sar</taxon>
        <taxon>Stramenopiles</taxon>
        <taxon>Oomycota</taxon>
        <taxon>Saprolegniomycetes</taxon>
        <taxon>Saprolegniales</taxon>
        <taxon>Verrucalvaceae</taxon>
        <taxon>Aphanomyces</taxon>
    </lineage>
</organism>
<dbReference type="Proteomes" id="UP000266196">
    <property type="component" value="Unassembled WGS sequence"/>
</dbReference>
<reference evidence="15 16" key="1">
    <citation type="submission" date="2018-08" db="EMBL/GenBank/DDBJ databases">
        <title>Aphanomyces genome sequencing and annotation.</title>
        <authorList>
            <person name="Minardi D."/>
            <person name="Oidtmann B."/>
            <person name="Van Der Giezen M."/>
            <person name="Studholme D.J."/>
        </authorList>
    </citation>
    <scope>NUCLEOTIDE SEQUENCE [LARGE SCALE GENOMIC DNA]</scope>
    <source>
        <strain evidence="14 15">197901</strain>
        <strain evidence="13 16">Yx</strain>
    </source>
</reference>
<dbReference type="EMBL" id="QUTA01010532">
    <property type="protein sequence ID" value="RHX99513.1"/>
    <property type="molecule type" value="Genomic_DNA"/>
</dbReference>
<evidence type="ECO:0000256" key="10">
    <source>
        <dbReference type="ARBA" id="ARBA00042973"/>
    </source>
</evidence>
<feature type="compositionally biased region" description="Basic and acidic residues" evidence="11">
    <location>
        <begin position="120"/>
        <end position="136"/>
    </location>
</feature>
<name>A0A397ES79_APHAT</name>
<evidence type="ECO:0000256" key="9">
    <source>
        <dbReference type="ARBA" id="ARBA00042540"/>
    </source>
</evidence>
<dbReference type="EMBL" id="QUTE01014317">
    <property type="protein sequence ID" value="RHZ02584.1"/>
    <property type="molecule type" value="Genomic_DNA"/>
</dbReference>
<comment type="caution">
    <text evidence="14">The sequence shown here is derived from an EMBL/GenBank/DDBJ whole genome shotgun (WGS) entry which is preliminary data.</text>
</comment>
<evidence type="ECO:0000313" key="15">
    <source>
        <dbReference type="Proteomes" id="UP000266196"/>
    </source>
</evidence>
<evidence type="ECO:0000256" key="5">
    <source>
        <dbReference type="ARBA" id="ARBA00022833"/>
    </source>
</evidence>
<feature type="transmembrane region" description="Helical" evidence="12">
    <location>
        <begin position="261"/>
        <end position="281"/>
    </location>
</feature>
<proteinExistence type="inferred from homology"/>
<evidence type="ECO:0000256" key="3">
    <source>
        <dbReference type="ARBA" id="ARBA00022475"/>
    </source>
</evidence>
<evidence type="ECO:0000256" key="11">
    <source>
        <dbReference type="SAM" id="MobiDB-lite"/>
    </source>
</evidence>
<feature type="region of interest" description="Disordered" evidence="11">
    <location>
        <begin position="120"/>
        <end position="141"/>
    </location>
</feature>
<dbReference type="Proteomes" id="UP000266239">
    <property type="component" value="Unassembled WGS sequence"/>
</dbReference>
<evidence type="ECO:0000313" key="16">
    <source>
        <dbReference type="Proteomes" id="UP000266239"/>
    </source>
</evidence>
<evidence type="ECO:0000256" key="2">
    <source>
        <dbReference type="ARBA" id="ARBA00006939"/>
    </source>
</evidence>
<dbReference type="GO" id="GO:0005385">
    <property type="term" value="F:zinc ion transmembrane transporter activity"/>
    <property type="evidence" value="ECO:0007669"/>
    <property type="project" value="TreeGrafter"/>
</dbReference>
<feature type="transmembrane region" description="Helical" evidence="12">
    <location>
        <begin position="233"/>
        <end position="255"/>
    </location>
</feature>
<evidence type="ECO:0000256" key="12">
    <source>
        <dbReference type="SAM" id="Phobius"/>
    </source>
</evidence>
<keyword evidence="3" id="KW-1003">Cell membrane</keyword>
<evidence type="ECO:0000313" key="13">
    <source>
        <dbReference type="EMBL" id="RHX99513.1"/>
    </source>
</evidence>
<comment type="subcellular location">
    <subcellularLocation>
        <location evidence="1">Cell membrane</location>
        <topology evidence="1">Multi-pass membrane protein</topology>
    </subcellularLocation>
</comment>
<dbReference type="AlphaFoldDB" id="A0A397ES79"/>
<evidence type="ECO:0000256" key="6">
    <source>
        <dbReference type="ARBA" id="ARBA00022989"/>
    </source>
</evidence>
<dbReference type="InterPro" id="IPR003689">
    <property type="entry name" value="ZIP"/>
</dbReference>
<evidence type="ECO:0000256" key="4">
    <source>
        <dbReference type="ARBA" id="ARBA00022692"/>
    </source>
</evidence>
<keyword evidence="5" id="KW-0862">Zinc</keyword>
<dbReference type="GO" id="GO:0005886">
    <property type="term" value="C:plasma membrane"/>
    <property type="evidence" value="ECO:0007669"/>
    <property type="project" value="UniProtKB-SubCell"/>
</dbReference>
<evidence type="ECO:0000256" key="8">
    <source>
        <dbReference type="ARBA" id="ARBA00040593"/>
    </source>
</evidence>
<feature type="transmembrane region" description="Helical" evidence="12">
    <location>
        <begin position="293"/>
        <end position="312"/>
    </location>
</feature>
<comment type="similarity">
    <text evidence="2">Belongs to the ZIP transporter (TC 2.A.5) family.</text>
</comment>
<feature type="transmembrane region" description="Helical" evidence="12">
    <location>
        <begin position="43"/>
        <end position="63"/>
    </location>
</feature>
<evidence type="ECO:0000313" key="14">
    <source>
        <dbReference type="EMBL" id="RHZ02584.1"/>
    </source>
</evidence>